<gene>
    <name evidence="2" type="ORF">PAECIP111802_06414</name>
</gene>
<dbReference type="RefSeq" id="WP_218102627.1">
    <property type="nucleotide sequence ID" value="NZ_CAJVCE010000030.1"/>
</dbReference>
<name>A0ABN7TUS5_9BACL</name>
<organism evidence="2 3">
    <name type="scientific">Paenibacillus allorhizosphaerae</name>
    <dbReference type="NCBI Taxonomy" id="2849866"/>
    <lineage>
        <taxon>Bacteria</taxon>
        <taxon>Bacillati</taxon>
        <taxon>Bacillota</taxon>
        <taxon>Bacilli</taxon>
        <taxon>Bacillales</taxon>
        <taxon>Paenibacillaceae</taxon>
        <taxon>Paenibacillus</taxon>
    </lineage>
</organism>
<proteinExistence type="predicted"/>
<comment type="caution">
    <text evidence="2">The sequence shown here is derived from an EMBL/GenBank/DDBJ whole genome shotgun (WGS) entry which is preliminary data.</text>
</comment>
<keyword evidence="3" id="KW-1185">Reference proteome</keyword>
<dbReference type="InterPro" id="IPR013024">
    <property type="entry name" value="GGCT-like"/>
</dbReference>
<dbReference type="Pfam" id="PF06094">
    <property type="entry name" value="GGACT"/>
    <property type="match status" value="1"/>
</dbReference>
<reference evidence="2 3" key="1">
    <citation type="submission" date="2021-06" db="EMBL/GenBank/DDBJ databases">
        <authorList>
            <person name="Criscuolo A."/>
        </authorList>
    </citation>
    <scope>NUCLEOTIDE SEQUENCE [LARGE SCALE GENOMIC DNA]</scope>
    <source>
        <strain evidence="3">CIP 111802</strain>
    </source>
</reference>
<dbReference type="InterPro" id="IPR009288">
    <property type="entry name" value="AIG2-like_dom"/>
</dbReference>
<dbReference type="EMBL" id="CAJVCE010000030">
    <property type="protein sequence ID" value="CAG7656469.1"/>
    <property type="molecule type" value="Genomic_DNA"/>
</dbReference>
<protein>
    <recommendedName>
        <fullName evidence="1">Gamma-glutamylcyclotransferase AIG2-like domain-containing protein</fullName>
    </recommendedName>
</protein>
<dbReference type="CDD" id="cd06661">
    <property type="entry name" value="GGCT_like"/>
    <property type="match status" value="1"/>
</dbReference>
<evidence type="ECO:0000259" key="1">
    <source>
        <dbReference type="Pfam" id="PF06094"/>
    </source>
</evidence>
<sequence>MIPVFVYGTLLEGESNHHVIASHILSARSGVVYGKLYDCGAYPAIVLAGYGDGDLVEGLWLVVTEEGLARMDELEEYYGPGMPNDYERIWVRDARQEEREGWIYAWPDSRGCPAIAGRSWRWHREGKQFESERSPADPS</sequence>
<evidence type="ECO:0000313" key="3">
    <source>
        <dbReference type="Proteomes" id="UP000730618"/>
    </source>
</evidence>
<feature type="domain" description="Gamma-glutamylcyclotransferase AIG2-like" evidence="1">
    <location>
        <begin position="4"/>
        <end position="121"/>
    </location>
</feature>
<accession>A0ABN7TUS5</accession>
<dbReference type="Proteomes" id="UP000730618">
    <property type="component" value="Unassembled WGS sequence"/>
</dbReference>
<evidence type="ECO:0000313" key="2">
    <source>
        <dbReference type="EMBL" id="CAG7656469.1"/>
    </source>
</evidence>